<proteinExistence type="predicted"/>
<dbReference type="EMBL" id="JAPTMY010000013">
    <property type="protein sequence ID" value="MCZ0857837.1"/>
    <property type="molecule type" value="Genomic_DNA"/>
</dbReference>
<name>A0ABT4I7W5_9ACTO</name>
<dbReference type="InterPro" id="IPR036705">
    <property type="entry name" value="Ribosyl_crysJ1_sf"/>
</dbReference>
<dbReference type="Gene3D" id="1.10.4080.10">
    <property type="entry name" value="ADP-ribosylation/Crystallin J1"/>
    <property type="match status" value="1"/>
</dbReference>
<dbReference type="SUPFAM" id="SSF101478">
    <property type="entry name" value="ADP-ribosylglycohydrolase"/>
    <property type="match status" value="1"/>
</dbReference>
<protein>
    <recommendedName>
        <fullName evidence="3">ADP-ribosylglycohydrolase</fullName>
    </recommendedName>
</protein>
<evidence type="ECO:0008006" key="3">
    <source>
        <dbReference type="Google" id="ProtNLM"/>
    </source>
</evidence>
<sequence length="71" mass="6930">MRGLPFSGADTVAAIAGAVAGGYLGAAAVPDRWEAKVHGLPAGPGSAPPRAADLRDLARRTALAGIGRPAA</sequence>
<evidence type="ECO:0000313" key="2">
    <source>
        <dbReference type="Proteomes" id="UP001072034"/>
    </source>
</evidence>
<evidence type="ECO:0000313" key="1">
    <source>
        <dbReference type="EMBL" id="MCZ0857837.1"/>
    </source>
</evidence>
<keyword evidence="2" id="KW-1185">Reference proteome</keyword>
<reference evidence="1" key="1">
    <citation type="submission" date="2022-10" db="EMBL/GenBank/DDBJ databases">
        <title>Genome sequence of Actinomyces israelii ATCC 10048.</title>
        <authorList>
            <person name="Watt R.M."/>
            <person name="Tong W.M."/>
        </authorList>
    </citation>
    <scope>NUCLEOTIDE SEQUENCE</scope>
    <source>
        <strain evidence="1">ATCC 10048</strain>
    </source>
</reference>
<organism evidence="1 2">
    <name type="scientific">Actinomyces israelii</name>
    <dbReference type="NCBI Taxonomy" id="1659"/>
    <lineage>
        <taxon>Bacteria</taxon>
        <taxon>Bacillati</taxon>
        <taxon>Actinomycetota</taxon>
        <taxon>Actinomycetes</taxon>
        <taxon>Actinomycetales</taxon>
        <taxon>Actinomycetaceae</taxon>
        <taxon>Actinomyces</taxon>
    </lineage>
</organism>
<gene>
    <name evidence="1" type="ORF">OHJ16_07240</name>
</gene>
<dbReference type="Proteomes" id="UP001072034">
    <property type="component" value="Unassembled WGS sequence"/>
</dbReference>
<dbReference type="RefSeq" id="WP_043558430.1">
    <property type="nucleotide sequence ID" value="NZ_CAJPNG010000015.1"/>
</dbReference>
<comment type="caution">
    <text evidence="1">The sequence shown here is derived from an EMBL/GenBank/DDBJ whole genome shotgun (WGS) entry which is preliminary data.</text>
</comment>
<accession>A0ABT4I7W5</accession>